<dbReference type="InterPro" id="IPR008914">
    <property type="entry name" value="PEBP"/>
</dbReference>
<keyword evidence="1" id="KW-0812">Transmembrane</keyword>
<dbReference type="AlphaFoldDB" id="A0A519BDE5"/>
<organism evidence="2 3">
    <name type="scientific">Candidatus Acidulodesulfobacterium ferriphilum</name>
    <dbReference type="NCBI Taxonomy" id="2597223"/>
    <lineage>
        <taxon>Bacteria</taxon>
        <taxon>Deltaproteobacteria</taxon>
        <taxon>Candidatus Acidulodesulfobacterales</taxon>
        <taxon>Candidatus Acidulodesulfobacterium</taxon>
    </lineage>
</organism>
<sequence length="194" mass="20766">MSKEYSISKIKILPVFPVLIGLFFTVIFNITLNFVFPAPALALKLTTGSFKSGGVIPAIYTCEGSNLSPSLSWTNVPAGTKTFAVIMKDMDAPGGVFYHWLIYNIPGNARSLKEGISPSRRAVNGFYAQGINGFGNTGYGGPCPPQGKPHRYFITLYALSAKLESGRGVNAGELINAMKGRVLDLVSVTGYFGS</sequence>
<proteinExistence type="predicted"/>
<keyword evidence="1" id="KW-0472">Membrane</keyword>
<dbReference type="InterPro" id="IPR036610">
    <property type="entry name" value="PEBP-like_sf"/>
</dbReference>
<evidence type="ECO:0000313" key="3">
    <source>
        <dbReference type="Proteomes" id="UP000320813"/>
    </source>
</evidence>
<evidence type="ECO:0000313" key="2">
    <source>
        <dbReference type="EMBL" id="RZD15267.1"/>
    </source>
</evidence>
<feature type="transmembrane region" description="Helical" evidence="1">
    <location>
        <begin position="12"/>
        <end position="36"/>
    </location>
</feature>
<protein>
    <submittedName>
        <fullName evidence="2">YbhB/YbcL family Raf kinase inhibitor-like protein</fullName>
    </submittedName>
</protein>
<dbReference type="NCBIfam" id="TIGR00481">
    <property type="entry name" value="YbhB/YbcL family Raf kinase inhibitor-like protein"/>
    <property type="match status" value="1"/>
</dbReference>
<dbReference type="InterPro" id="IPR005247">
    <property type="entry name" value="YbhB_YbcL/LppC-like"/>
</dbReference>
<comment type="caution">
    <text evidence="2">The sequence shown here is derived from an EMBL/GenBank/DDBJ whole genome shotgun (WGS) entry which is preliminary data.</text>
</comment>
<dbReference type="PANTHER" id="PTHR30289">
    <property type="entry name" value="UNCHARACTERIZED PROTEIN YBCL-RELATED"/>
    <property type="match status" value="1"/>
</dbReference>
<accession>A0A519BDE5</accession>
<dbReference type="Proteomes" id="UP000320813">
    <property type="component" value="Unassembled WGS sequence"/>
</dbReference>
<evidence type="ECO:0000256" key="1">
    <source>
        <dbReference type="SAM" id="Phobius"/>
    </source>
</evidence>
<dbReference type="EMBL" id="SGBD01000001">
    <property type="protein sequence ID" value="RZD15267.1"/>
    <property type="molecule type" value="Genomic_DNA"/>
</dbReference>
<gene>
    <name evidence="2" type="ORF">EVJ47_03075</name>
</gene>
<keyword evidence="1" id="KW-1133">Transmembrane helix</keyword>
<reference evidence="2 3" key="1">
    <citation type="submission" date="2019-01" db="EMBL/GenBank/DDBJ databases">
        <title>Insights into ecological role of a new deltaproteobacterial order Candidatus Sinidesulfobacterales (Sva0485) by metagenomics and metatranscriptomics.</title>
        <authorList>
            <person name="Tan S."/>
            <person name="Liu J."/>
            <person name="Fang Y."/>
            <person name="Hedlund B.P."/>
            <person name="Lian Z.H."/>
            <person name="Huang L.Y."/>
            <person name="Li J.T."/>
            <person name="Huang L.N."/>
            <person name="Li W.J."/>
            <person name="Jiang H.C."/>
            <person name="Dong H.L."/>
            <person name="Shu W.S."/>
        </authorList>
    </citation>
    <scope>NUCLEOTIDE SEQUENCE [LARGE SCALE GENOMIC DNA]</scope>
    <source>
        <strain evidence="2">AP3</strain>
    </source>
</reference>
<dbReference type="PANTHER" id="PTHR30289:SF1">
    <property type="entry name" value="PEBP (PHOSPHATIDYLETHANOLAMINE-BINDING PROTEIN) FAMILY PROTEIN"/>
    <property type="match status" value="1"/>
</dbReference>
<dbReference type="Gene3D" id="3.90.280.10">
    <property type="entry name" value="PEBP-like"/>
    <property type="match status" value="1"/>
</dbReference>
<dbReference type="CDD" id="cd00865">
    <property type="entry name" value="PEBP_bact_arch"/>
    <property type="match status" value="1"/>
</dbReference>
<name>A0A519BDE5_9DELT</name>
<dbReference type="SUPFAM" id="SSF49777">
    <property type="entry name" value="PEBP-like"/>
    <property type="match status" value="1"/>
</dbReference>
<dbReference type="Pfam" id="PF01161">
    <property type="entry name" value="PBP"/>
    <property type="match status" value="1"/>
</dbReference>